<dbReference type="HAMAP" id="MF_00227">
    <property type="entry name" value="RNase_P"/>
    <property type="match status" value="1"/>
</dbReference>
<comment type="similarity">
    <text evidence="7">Belongs to the RnpA family.</text>
</comment>
<dbReference type="PANTHER" id="PTHR33992:SF1">
    <property type="entry name" value="RIBONUCLEASE P PROTEIN COMPONENT"/>
    <property type="match status" value="1"/>
</dbReference>
<comment type="function">
    <text evidence="1 7">RNaseP catalyzes the removal of the 5'-leader sequence from pre-tRNA to produce the mature 5'-terminus. It can also cleave other RNA substrates such as 4.5S RNA. The protein component plays an auxiliary but essential role in vivo by binding to the 5'-leader sequence and broadening the substrate specificity of the ribozyme.</text>
</comment>
<dbReference type="InterPro" id="IPR020568">
    <property type="entry name" value="Ribosomal_Su5_D2-typ_SF"/>
</dbReference>
<dbReference type="InterPro" id="IPR000100">
    <property type="entry name" value="RNase_P"/>
</dbReference>
<dbReference type="InterPro" id="IPR020539">
    <property type="entry name" value="RNase_P_CS"/>
</dbReference>
<dbReference type="EC" id="3.1.26.5" evidence="7 8"/>
<dbReference type="SUPFAM" id="SSF54211">
    <property type="entry name" value="Ribosomal protein S5 domain 2-like"/>
    <property type="match status" value="1"/>
</dbReference>
<dbReference type="GO" id="GO:0030677">
    <property type="term" value="C:ribonuclease P complex"/>
    <property type="evidence" value="ECO:0007669"/>
    <property type="project" value="TreeGrafter"/>
</dbReference>
<keyword evidence="3 7" id="KW-0540">Nuclease</keyword>
<name>A0A2A4MRP3_9GAMM</name>
<keyword evidence="5 7" id="KW-0378">Hydrolase</keyword>
<evidence type="ECO:0000256" key="1">
    <source>
        <dbReference type="ARBA" id="ARBA00002663"/>
    </source>
</evidence>
<keyword evidence="4 7" id="KW-0255">Endonuclease</keyword>
<evidence type="ECO:0000256" key="6">
    <source>
        <dbReference type="ARBA" id="ARBA00022884"/>
    </source>
</evidence>
<evidence type="ECO:0000313" key="10">
    <source>
        <dbReference type="Proteomes" id="UP000218172"/>
    </source>
</evidence>
<dbReference type="Gene3D" id="3.30.230.10">
    <property type="match status" value="1"/>
</dbReference>
<dbReference type="AlphaFoldDB" id="A0A2A4MRP3"/>
<accession>A0A2A4MRP3</accession>
<dbReference type="GO" id="GO:0000049">
    <property type="term" value="F:tRNA binding"/>
    <property type="evidence" value="ECO:0007669"/>
    <property type="project" value="UniProtKB-UniRule"/>
</dbReference>
<dbReference type="GO" id="GO:0004526">
    <property type="term" value="F:ribonuclease P activity"/>
    <property type="evidence" value="ECO:0007669"/>
    <property type="project" value="UniProtKB-UniRule"/>
</dbReference>
<dbReference type="PROSITE" id="PS00648">
    <property type="entry name" value="RIBONUCLEASE_P"/>
    <property type="match status" value="1"/>
</dbReference>
<evidence type="ECO:0000256" key="4">
    <source>
        <dbReference type="ARBA" id="ARBA00022759"/>
    </source>
</evidence>
<reference evidence="10" key="1">
    <citation type="submission" date="2017-08" db="EMBL/GenBank/DDBJ databases">
        <title>A dynamic microbial community with high functional redundancy inhabits the cold, oxic subseafloor aquifer.</title>
        <authorList>
            <person name="Tully B.J."/>
            <person name="Wheat C.G."/>
            <person name="Glazer B.T."/>
            <person name="Huber J.A."/>
        </authorList>
    </citation>
    <scope>NUCLEOTIDE SEQUENCE [LARGE SCALE GENOMIC DNA]</scope>
</reference>
<comment type="catalytic activity">
    <reaction evidence="7">
        <text>Endonucleolytic cleavage of RNA, removing 5'-extranucleotides from tRNA precursor.</text>
        <dbReference type="EC" id="3.1.26.5"/>
    </reaction>
</comment>
<dbReference type="GO" id="GO:0042781">
    <property type="term" value="F:3'-tRNA processing endoribonuclease activity"/>
    <property type="evidence" value="ECO:0007669"/>
    <property type="project" value="TreeGrafter"/>
</dbReference>
<dbReference type="InterPro" id="IPR014721">
    <property type="entry name" value="Ribsml_uS5_D2-typ_fold_subgr"/>
</dbReference>
<comment type="subunit">
    <text evidence="7">Consists of a catalytic RNA component (M1 or rnpB) and a protein subunit.</text>
</comment>
<evidence type="ECO:0000256" key="7">
    <source>
        <dbReference type="HAMAP-Rule" id="MF_00227"/>
    </source>
</evidence>
<gene>
    <name evidence="7 9" type="primary">rnpA</name>
    <name evidence="9" type="ORF">COC19_02810</name>
</gene>
<evidence type="ECO:0000256" key="3">
    <source>
        <dbReference type="ARBA" id="ARBA00022722"/>
    </source>
</evidence>
<organism evidence="9 10">
    <name type="scientific">SAR86 cluster bacterium</name>
    <dbReference type="NCBI Taxonomy" id="2030880"/>
    <lineage>
        <taxon>Bacteria</taxon>
        <taxon>Pseudomonadati</taxon>
        <taxon>Pseudomonadota</taxon>
        <taxon>Gammaproteobacteria</taxon>
        <taxon>SAR86 cluster</taxon>
    </lineage>
</organism>
<dbReference type="NCBIfam" id="TIGR00188">
    <property type="entry name" value="rnpA"/>
    <property type="match status" value="1"/>
</dbReference>
<proteinExistence type="inferred from homology"/>
<dbReference type="Proteomes" id="UP000218172">
    <property type="component" value="Unassembled WGS sequence"/>
</dbReference>
<protein>
    <recommendedName>
        <fullName evidence="7 8">Ribonuclease P protein component</fullName>
        <shortName evidence="7">RNase P protein</shortName>
        <shortName evidence="7">RNaseP protein</shortName>
        <ecNumber evidence="7 8">3.1.26.5</ecNumber>
    </recommendedName>
    <alternativeName>
        <fullName evidence="7">Protein C5</fullName>
    </alternativeName>
</protein>
<dbReference type="GO" id="GO:0001682">
    <property type="term" value="P:tRNA 5'-leader removal"/>
    <property type="evidence" value="ECO:0007669"/>
    <property type="project" value="UniProtKB-UniRule"/>
</dbReference>
<sequence length="127" mass="14041">MAQAGFPKKLRLLNAADYKAVFSGAQFKVSCRHFLILAISTPAASPRLGLVIAKKNVSKAVHRNRIKRLIRNSFRLNQSLLASLDIVVLARQKSDSLENNVIDEKISVLWSDLQNKSKQAGISKASQ</sequence>
<evidence type="ECO:0000256" key="2">
    <source>
        <dbReference type="ARBA" id="ARBA00022694"/>
    </source>
</evidence>
<keyword evidence="2 7" id="KW-0819">tRNA processing</keyword>
<dbReference type="Pfam" id="PF00825">
    <property type="entry name" value="Ribonuclease_P"/>
    <property type="match status" value="1"/>
</dbReference>
<evidence type="ECO:0000256" key="5">
    <source>
        <dbReference type="ARBA" id="ARBA00022801"/>
    </source>
</evidence>
<dbReference type="EMBL" id="NVQR01000038">
    <property type="protein sequence ID" value="PCH62520.1"/>
    <property type="molecule type" value="Genomic_DNA"/>
</dbReference>
<evidence type="ECO:0000256" key="8">
    <source>
        <dbReference type="NCBIfam" id="TIGR00188"/>
    </source>
</evidence>
<evidence type="ECO:0000313" key="9">
    <source>
        <dbReference type="EMBL" id="PCH62520.1"/>
    </source>
</evidence>
<comment type="caution">
    <text evidence="9">The sequence shown here is derived from an EMBL/GenBank/DDBJ whole genome shotgun (WGS) entry which is preliminary data.</text>
</comment>
<keyword evidence="6 7" id="KW-0694">RNA-binding</keyword>
<dbReference type="PANTHER" id="PTHR33992">
    <property type="entry name" value="RIBONUCLEASE P PROTEIN COMPONENT"/>
    <property type="match status" value="1"/>
</dbReference>